<keyword evidence="2" id="KW-1185">Reference proteome</keyword>
<dbReference type="SFLD" id="SFLDS00003">
    <property type="entry name" value="Haloacid_Dehalogenase"/>
    <property type="match status" value="1"/>
</dbReference>
<dbReference type="NCBIfam" id="TIGR01484">
    <property type="entry name" value="HAD-SF-IIB"/>
    <property type="match status" value="1"/>
</dbReference>
<name>D1PP22_9FIRM</name>
<dbReference type="Gene3D" id="3.40.50.1000">
    <property type="entry name" value="HAD superfamily/HAD-like"/>
    <property type="match status" value="1"/>
</dbReference>
<dbReference type="Pfam" id="PF08282">
    <property type="entry name" value="Hydrolase_3"/>
    <property type="match status" value="1"/>
</dbReference>
<dbReference type="OrthoDB" id="9810101at2"/>
<dbReference type="InterPro" id="IPR036412">
    <property type="entry name" value="HAD-like_sf"/>
</dbReference>
<comment type="caution">
    <text evidence="1">The sequence shown here is derived from an EMBL/GenBank/DDBJ whole genome shotgun (WGS) entry which is preliminary data.</text>
</comment>
<protein>
    <submittedName>
        <fullName evidence="1">Cof-like hydrolase</fullName>
    </submittedName>
</protein>
<proteinExistence type="predicted"/>
<dbReference type="EMBL" id="ACBY02000025">
    <property type="protein sequence ID" value="EFB75518.1"/>
    <property type="molecule type" value="Genomic_DNA"/>
</dbReference>
<dbReference type="STRING" id="411471.SUBVAR_06136"/>
<dbReference type="InterPro" id="IPR006379">
    <property type="entry name" value="HAD-SF_hydro_IIB"/>
</dbReference>
<dbReference type="InterPro" id="IPR023214">
    <property type="entry name" value="HAD_sf"/>
</dbReference>
<sequence length="276" mass="29939">MSKILFLDVDGTLVDYENRLPESAAAAVRMARANGHRVYLCTGRSKAEVYPNLWELGLDGMIGGNGSYVEDHGHVVMHQHLTADQCRRVVDWLHQRGLEFYLESNNGLFASERFETAAQPAIMEYTRRKGGSAEGVTVRTMMPDMIYGGTLYRDDVNKISFLLRSYQDHLDSAAAFPDLQPGTWGGKGKTALFGDLGVKGITKAHAVQVLLAYLGADAADTIGFGDAKVDVPLLEACACGVAMGNGGPEIRAAADYVTDDVECDGLYKAFDHLGLL</sequence>
<organism evidence="1 2">
    <name type="scientific">Subdoligranulum variabile DSM 15176</name>
    <dbReference type="NCBI Taxonomy" id="411471"/>
    <lineage>
        <taxon>Bacteria</taxon>
        <taxon>Bacillati</taxon>
        <taxon>Bacillota</taxon>
        <taxon>Clostridia</taxon>
        <taxon>Eubacteriales</taxon>
        <taxon>Oscillospiraceae</taxon>
        <taxon>Subdoligranulum</taxon>
    </lineage>
</organism>
<dbReference type="PANTHER" id="PTHR10000:SF25">
    <property type="entry name" value="PHOSPHATASE YKRA-RELATED"/>
    <property type="match status" value="1"/>
</dbReference>
<reference evidence="1" key="1">
    <citation type="submission" date="2009-12" db="EMBL/GenBank/DDBJ databases">
        <authorList>
            <person name="Weinstock G."/>
            <person name="Sodergren E."/>
            <person name="Clifton S."/>
            <person name="Fulton L."/>
            <person name="Fulton B."/>
            <person name="Courtney L."/>
            <person name="Fronick C."/>
            <person name="Harrison M."/>
            <person name="Strong C."/>
            <person name="Farmer C."/>
            <person name="Delahaunty K."/>
            <person name="Markovic C."/>
            <person name="Hall O."/>
            <person name="Minx P."/>
            <person name="Tomlinson C."/>
            <person name="Mitreva M."/>
            <person name="Nelson J."/>
            <person name="Hou S."/>
            <person name="Wollam A."/>
            <person name="Pepin K.H."/>
            <person name="Johnson M."/>
            <person name="Bhonagiri V."/>
            <person name="Nash W.E."/>
            <person name="Warren W."/>
            <person name="Chinwalla A."/>
            <person name="Mardis E.R."/>
            <person name="Wilson R.K."/>
        </authorList>
    </citation>
    <scope>NUCLEOTIDE SEQUENCE [LARGE SCALE GENOMIC DNA]</scope>
    <source>
        <strain evidence="1">DSM 15176</strain>
    </source>
</reference>
<dbReference type="AlphaFoldDB" id="D1PP22"/>
<dbReference type="GO" id="GO:0000287">
    <property type="term" value="F:magnesium ion binding"/>
    <property type="evidence" value="ECO:0007669"/>
    <property type="project" value="TreeGrafter"/>
</dbReference>
<dbReference type="SFLD" id="SFLDG01140">
    <property type="entry name" value="C2.B:_Phosphomannomutase_and_P"/>
    <property type="match status" value="1"/>
</dbReference>
<evidence type="ECO:0000313" key="1">
    <source>
        <dbReference type="EMBL" id="EFB75518.1"/>
    </source>
</evidence>
<accession>D1PP22</accession>
<gene>
    <name evidence="1" type="ORF">SUBVAR_06136</name>
</gene>
<dbReference type="InterPro" id="IPR000150">
    <property type="entry name" value="Cof"/>
</dbReference>
<dbReference type="Gene3D" id="3.30.1240.10">
    <property type="match status" value="1"/>
</dbReference>
<dbReference type="eggNOG" id="COG0561">
    <property type="taxonomic scope" value="Bacteria"/>
</dbReference>
<dbReference type="NCBIfam" id="TIGR00099">
    <property type="entry name" value="Cof-subfamily"/>
    <property type="match status" value="1"/>
</dbReference>
<dbReference type="Proteomes" id="UP000003438">
    <property type="component" value="Unassembled WGS sequence"/>
</dbReference>
<dbReference type="PANTHER" id="PTHR10000">
    <property type="entry name" value="PHOSPHOSERINE PHOSPHATASE"/>
    <property type="match status" value="1"/>
</dbReference>
<dbReference type="GO" id="GO:0005829">
    <property type="term" value="C:cytosol"/>
    <property type="evidence" value="ECO:0007669"/>
    <property type="project" value="TreeGrafter"/>
</dbReference>
<evidence type="ECO:0000313" key="2">
    <source>
        <dbReference type="Proteomes" id="UP000003438"/>
    </source>
</evidence>
<dbReference type="HOGENOM" id="CLU_044146_7_2_9"/>
<dbReference type="GO" id="GO:0016791">
    <property type="term" value="F:phosphatase activity"/>
    <property type="evidence" value="ECO:0007669"/>
    <property type="project" value="UniProtKB-ARBA"/>
</dbReference>
<dbReference type="SUPFAM" id="SSF56784">
    <property type="entry name" value="HAD-like"/>
    <property type="match status" value="1"/>
</dbReference>
<dbReference type="RefSeq" id="WP_007047502.1">
    <property type="nucleotide sequence ID" value="NZ_GG704769.1"/>
</dbReference>